<accession>A0A8I2YS96</accession>
<comment type="caution">
    <text evidence="1">The sequence shown here is derived from an EMBL/GenBank/DDBJ whole genome shotgun (WGS) entry which is preliminary data.</text>
</comment>
<evidence type="ECO:0000313" key="2">
    <source>
        <dbReference type="Proteomes" id="UP000683000"/>
    </source>
</evidence>
<organism evidence="1 2">
    <name type="scientific">Boletus reticuloceps</name>
    <dbReference type="NCBI Taxonomy" id="495285"/>
    <lineage>
        <taxon>Eukaryota</taxon>
        <taxon>Fungi</taxon>
        <taxon>Dikarya</taxon>
        <taxon>Basidiomycota</taxon>
        <taxon>Agaricomycotina</taxon>
        <taxon>Agaricomycetes</taxon>
        <taxon>Agaricomycetidae</taxon>
        <taxon>Boletales</taxon>
        <taxon>Boletineae</taxon>
        <taxon>Boletaceae</taxon>
        <taxon>Boletoideae</taxon>
        <taxon>Boletus</taxon>
    </lineage>
</organism>
<dbReference type="OrthoDB" id="191601at2759"/>
<dbReference type="EMBL" id="JAGFBS010000010">
    <property type="protein sequence ID" value="KAG6376887.1"/>
    <property type="molecule type" value="Genomic_DNA"/>
</dbReference>
<dbReference type="PANTHER" id="PTHR17985">
    <property type="entry name" value="SER/THR-RICH PROTEIN T10 IN DGCR REGION"/>
    <property type="match status" value="1"/>
</dbReference>
<gene>
    <name evidence="1" type="ORF">JVT61DRAFT_915</name>
</gene>
<name>A0A8I2YS96_9AGAM</name>
<dbReference type="AlphaFoldDB" id="A0A8I2YS96"/>
<sequence length="300" mass="33041">MCIAFFTLDHPDYALILCSNRDEGLARPTKPACFHSFGGQLDPNILSGIDVQAGGTWLGLSRTGKLALLTNITEQLNTTFASSRGSLVSSFLTLPPSHAASLEDDVRQVVPPDAHYAGFNLLLLAPTRPPHASPTLAFDALYVTNHGAGGPITYRALTDAQRHRAGLSNGIDGHGADEWPKVQHGVRALDALLGSLPPNTSDDQLTERLFDLLTWRSSEPPRHRSELRNTIQAEPIVIDDRLYGTRLSTVVLVKRSGEVVFTERDRWMLTEQGRSIMADPSSQRVFRFEMERGELSTWSM</sequence>
<keyword evidence="2" id="KW-1185">Reference proteome</keyword>
<dbReference type="GO" id="GO:0007030">
    <property type="term" value="P:Golgi organization"/>
    <property type="evidence" value="ECO:0007669"/>
    <property type="project" value="TreeGrafter"/>
</dbReference>
<dbReference type="PANTHER" id="PTHR17985:SF8">
    <property type="entry name" value="TRANSPORT AND GOLGI ORGANIZATION PROTEIN 2 HOMOLOG"/>
    <property type="match status" value="1"/>
</dbReference>
<evidence type="ECO:0000313" key="1">
    <source>
        <dbReference type="EMBL" id="KAG6376887.1"/>
    </source>
</evidence>
<dbReference type="Pfam" id="PF05742">
    <property type="entry name" value="TANGO2"/>
    <property type="match status" value="1"/>
</dbReference>
<dbReference type="GO" id="GO:0009306">
    <property type="term" value="P:protein secretion"/>
    <property type="evidence" value="ECO:0007669"/>
    <property type="project" value="TreeGrafter"/>
</dbReference>
<proteinExistence type="predicted"/>
<dbReference type="GO" id="GO:0005794">
    <property type="term" value="C:Golgi apparatus"/>
    <property type="evidence" value="ECO:0007669"/>
    <property type="project" value="TreeGrafter"/>
</dbReference>
<protein>
    <submittedName>
        <fullName evidence="1">NRDE protein-domain-containing protein</fullName>
    </submittedName>
</protein>
<dbReference type="InterPro" id="IPR008551">
    <property type="entry name" value="TANGO2"/>
</dbReference>
<dbReference type="Proteomes" id="UP000683000">
    <property type="component" value="Unassembled WGS sequence"/>
</dbReference>
<reference evidence="1" key="1">
    <citation type="submission" date="2021-03" db="EMBL/GenBank/DDBJ databases">
        <title>Evolutionary innovations through gain and loss of genes in the ectomycorrhizal Boletales.</title>
        <authorList>
            <person name="Wu G."/>
            <person name="Miyauchi S."/>
            <person name="Morin E."/>
            <person name="Yang Z.-L."/>
            <person name="Xu J."/>
            <person name="Martin F.M."/>
        </authorList>
    </citation>
    <scope>NUCLEOTIDE SEQUENCE</scope>
    <source>
        <strain evidence="1">BR01</strain>
    </source>
</reference>